<evidence type="ECO:0000313" key="1">
    <source>
        <dbReference type="EMBL" id="OQR96833.1"/>
    </source>
</evidence>
<dbReference type="Proteomes" id="UP000243217">
    <property type="component" value="Unassembled WGS sequence"/>
</dbReference>
<dbReference type="GO" id="GO:0005730">
    <property type="term" value="C:nucleolus"/>
    <property type="evidence" value="ECO:0007669"/>
    <property type="project" value="TreeGrafter"/>
</dbReference>
<sequence length="652" mass="71971">MAIDMSCAWTSRGTARVVGAHCTHETQGHLLVTASDQVVRCNTAKMASGVAVQVQSWDFRAESAQAITVPAVANKDVYYAVRGKAKNELISWTKNTEKLANLEAIKIGGSVHQLLVHPQLDGVVVIGSTGSIQIYASKLDKLIAEPKGKTKPNVVFAALDADKSKQLYLAIVTKSNTYEAAIYKFDDLALTLVRKDTIDNENDLISAVYHPKDCSFSMLWSSGLWQSVSEDGTKDLTTLTSAEVTENKRRKVNSVSYQTCEVAPKTVAIASKSNIGLWDSKFGVRHSNYELSTEQNHGALIALFKFPGSHVALVFEKAVLFTIIEAQPSTLASVLGKGSNTLGHKFLLSTNVTKADAAIVAPTLEVQTWQEKMLIGNEEQKKVLEKLTSPKLTPTQEAFTEVFNTYVYNKSKSKIRGVLSPLFVHQVAERCLNSAEIGLWRELKVLIKSRHLCSRTLPTLIPTLIKHKQFGLLDTCLTSLSDIDEAMNIRICKFILRHANAKSVALYQVQSTNKNIKTPAELVEHFLHLIVALPKTDVFLQNALRQLKLADVIALLRCLKKWYAKDDANLPAIVEWIGLIMDVHFTNLVLASESHPDSIVQVIKNMQQILAQHLDACTFMADIHGELDQFLSGSHLPQTGSVPDYSVETLML</sequence>
<dbReference type="PANTHER" id="PTHR15633">
    <property type="entry name" value="NUCLEOLAR PROTEIN 11"/>
    <property type="match status" value="1"/>
</dbReference>
<dbReference type="PANTHER" id="PTHR15633:SF2">
    <property type="entry name" value="NUCLEOLAR PROTEIN 11"/>
    <property type="match status" value="1"/>
</dbReference>
<dbReference type="InterPro" id="IPR042859">
    <property type="entry name" value="NOL11"/>
</dbReference>
<proteinExistence type="predicted"/>
<comment type="caution">
    <text evidence="1">The sequence shown here is derived from an EMBL/GenBank/DDBJ whole genome shotgun (WGS) entry which is preliminary data.</text>
</comment>
<name>A0A1V9ZFS8_9STRA</name>
<keyword evidence="2" id="KW-1185">Reference proteome</keyword>
<dbReference type="AlphaFoldDB" id="A0A1V9ZFS8"/>
<organism evidence="1 2">
    <name type="scientific">Thraustotheca clavata</name>
    <dbReference type="NCBI Taxonomy" id="74557"/>
    <lineage>
        <taxon>Eukaryota</taxon>
        <taxon>Sar</taxon>
        <taxon>Stramenopiles</taxon>
        <taxon>Oomycota</taxon>
        <taxon>Saprolegniomycetes</taxon>
        <taxon>Saprolegniales</taxon>
        <taxon>Achlyaceae</taxon>
        <taxon>Thraustotheca</taxon>
    </lineage>
</organism>
<gene>
    <name evidence="1" type="ORF">THRCLA_07151</name>
</gene>
<accession>A0A1V9ZFS8</accession>
<dbReference type="OrthoDB" id="6502630at2759"/>
<dbReference type="EMBL" id="JNBS01001944">
    <property type="protein sequence ID" value="OQR96833.1"/>
    <property type="molecule type" value="Genomic_DNA"/>
</dbReference>
<protein>
    <submittedName>
        <fullName evidence="1">Uncharacterized protein</fullName>
    </submittedName>
</protein>
<reference evidence="1 2" key="1">
    <citation type="journal article" date="2014" name="Genome Biol. Evol.">
        <title>The secreted proteins of Achlya hypogyna and Thraustotheca clavata identify the ancestral oomycete secretome and reveal gene acquisitions by horizontal gene transfer.</title>
        <authorList>
            <person name="Misner I."/>
            <person name="Blouin N."/>
            <person name="Leonard G."/>
            <person name="Richards T.A."/>
            <person name="Lane C.E."/>
        </authorList>
    </citation>
    <scope>NUCLEOTIDE SEQUENCE [LARGE SCALE GENOMIC DNA]</scope>
    <source>
        <strain evidence="1 2">ATCC 34112</strain>
    </source>
</reference>
<dbReference type="GO" id="GO:0030490">
    <property type="term" value="P:maturation of SSU-rRNA"/>
    <property type="evidence" value="ECO:0007669"/>
    <property type="project" value="InterPro"/>
</dbReference>
<dbReference type="GO" id="GO:0003723">
    <property type="term" value="F:RNA binding"/>
    <property type="evidence" value="ECO:0007669"/>
    <property type="project" value="TreeGrafter"/>
</dbReference>
<evidence type="ECO:0000313" key="2">
    <source>
        <dbReference type="Proteomes" id="UP000243217"/>
    </source>
</evidence>